<dbReference type="EC" id="6.3.2.6" evidence="8"/>
<dbReference type="Pfam" id="PF01259">
    <property type="entry name" value="SAICAR_synt"/>
    <property type="match status" value="1"/>
</dbReference>
<dbReference type="Proteomes" id="UP000664417">
    <property type="component" value="Unassembled WGS sequence"/>
</dbReference>
<evidence type="ECO:0000259" key="9">
    <source>
        <dbReference type="Pfam" id="PF01259"/>
    </source>
</evidence>
<evidence type="ECO:0000313" key="11">
    <source>
        <dbReference type="Proteomes" id="UP000664417"/>
    </source>
</evidence>
<protein>
    <recommendedName>
        <fullName evidence="8">Phosphoribosylaminoimidazole-succinocarboxamide synthase</fullName>
        <ecNumber evidence="8">6.3.2.6</ecNumber>
    </recommendedName>
    <alternativeName>
        <fullName evidence="8">SAICAR synthetase</fullName>
    </alternativeName>
</protein>
<keyword evidence="6 8" id="KW-0067">ATP-binding</keyword>
<dbReference type="Gene3D" id="3.30.470.20">
    <property type="entry name" value="ATP-grasp fold, B domain"/>
    <property type="match status" value="1"/>
</dbReference>
<comment type="pathway">
    <text evidence="1 8">Purine metabolism; IMP biosynthesis via de novo pathway; 5-amino-1-(5-phospho-D-ribosyl)imidazole-4-carboxamide from 5-amino-1-(5-phospho-D-ribosyl)imidazole-4-carboxylate: step 1/2.</text>
</comment>
<dbReference type="CDD" id="cd01414">
    <property type="entry name" value="SAICAR_synt_Sc"/>
    <property type="match status" value="1"/>
</dbReference>
<dbReference type="PANTHER" id="PTHR43700:SF1">
    <property type="entry name" value="PHOSPHORIBOSYLAMINOIMIDAZOLE-SUCCINOCARBOXAMIDE SYNTHASE"/>
    <property type="match status" value="1"/>
</dbReference>
<gene>
    <name evidence="8" type="primary">purC</name>
    <name evidence="10" type="ORF">J3U88_05005</name>
</gene>
<dbReference type="RefSeq" id="WP_207857267.1">
    <property type="nucleotide sequence ID" value="NZ_JAFREP010000004.1"/>
</dbReference>
<dbReference type="FunFam" id="3.30.470.20:FF:000015">
    <property type="entry name" value="Phosphoribosylaminoimidazole-succinocarboxamide synthase"/>
    <property type="match status" value="1"/>
</dbReference>
<dbReference type="GO" id="GO:0006189">
    <property type="term" value="P:'de novo' IMP biosynthetic process"/>
    <property type="evidence" value="ECO:0007669"/>
    <property type="project" value="UniProtKB-UniRule"/>
</dbReference>
<dbReference type="NCBIfam" id="TIGR00081">
    <property type="entry name" value="purC"/>
    <property type="match status" value="1"/>
</dbReference>
<evidence type="ECO:0000256" key="1">
    <source>
        <dbReference type="ARBA" id="ARBA00004672"/>
    </source>
</evidence>
<evidence type="ECO:0000256" key="8">
    <source>
        <dbReference type="HAMAP-Rule" id="MF_00137"/>
    </source>
</evidence>
<dbReference type="PROSITE" id="PS01058">
    <property type="entry name" value="SAICAR_SYNTHETASE_2"/>
    <property type="match status" value="1"/>
</dbReference>
<feature type="domain" description="SAICAR synthetase/ADE2 N-terminal" evidence="9">
    <location>
        <begin position="16"/>
        <end position="265"/>
    </location>
</feature>
<dbReference type="InterPro" id="IPR018236">
    <property type="entry name" value="SAICAR_synthetase_CS"/>
</dbReference>
<dbReference type="Gene3D" id="3.30.200.20">
    <property type="entry name" value="Phosphorylase Kinase, domain 1"/>
    <property type="match status" value="1"/>
</dbReference>
<comment type="caution">
    <text evidence="10">The sequence shown here is derived from an EMBL/GenBank/DDBJ whole genome shotgun (WGS) entry which is preliminary data.</text>
</comment>
<evidence type="ECO:0000256" key="2">
    <source>
        <dbReference type="ARBA" id="ARBA00010190"/>
    </source>
</evidence>
<dbReference type="EMBL" id="JAFREP010000004">
    <property type="protein sequence ID" value="MBO1317811.1"/>
    <property type="molecule type" value="Genomic_DNA"/>
</dbReference>
<comment type="similarity">
    <text evidence="2 8">Belongs to the SAICAR synthetase family.</text>
</comment>
<proteinExistence type="inferred from homology"/>
<evidence type="ECO:0000256" key="6">
    <source>
        <dbReference type="ARBA" id="ARBA00022840"/>
    </source>
</evidence>
<sequence length="300" mass="33287">MIDAVTSIELKGVPKVASGKVREIFDLGDHFLFVASDRISAYDVVMPNGIPNKGRVLTQLSRFWFEQLQDVVANHVVSQKLSDLPAVLQDQVDVLDGRFMIVKKCEMFPVECVVRGYLVGGGYAEYRQSGSVCGLPLPAGLDVAERLPEPIFTPARKAVEGHDENISFETAAEMIGNDHAEALRRISIALYTRAAALAYEKGIMIADTKFEFGLHNGEIVLADEVLTPDSSRYWPLEQYRTGANPPSFDKQYVRDYLSGLDWDKTSPGPLLPDHVLQGAEKRYLECFQLITGKSLFDEAS</sequence>
<evidence type="ECO:0000256" key="4">
    <source>
        <dbReference type="ARBA" id="ARBA00022741"/>
    </source>
</evidence>
<dbReference type="AlphaFoldDB" id="A0A8J7U401"/>
<dbReference type="HAMAP" id="MF_00137">
    <property type="entry name" value="SAICAR_synth"/>
    <property type="match status" value="1"/>
</dbReference>
<dbReference type="InterPro" id="IPR001636">
    <property type="entry name" value="SAICAR_synth"/>
</dbReference>
<keyword evidence="5 8" id="KW-0658">Purine biosynthesis</keyword>
<keyword evidence="11" id="KW-1185">Reference proteome</keyword>
<dbReference type="GO" id="GO:0005737">
    <property type="term" value="C:cytoplasm"/>
    <property type="evidence" value="ECO:0007669"/>
    <property type="project" value="TreeGrafter"/>
</dbReference>
<keyword evidence="4 8" id="KW-0547">Nucleotide-binding</keyword>
<dbReference type="SUPFAM" id="SSF56104">
    <property type="entry name" value="SAICAR synthase-like"/>
    <property type="match status" value="1"/>
</dbReference>
<name>A0A8J7U401_9BACT</name>
<comment type="catalytic activity">
    <reaction evidence="7 8">
        <text>5-amino-1-(5-phospho-D-ribosyl)imidazole-4-carboxylate + L-aspartate + ATP = (2S)-2-[5-amino-1-(5-phospho-beta-D-ribosyl)imidazole-4-carboxamido]succinate + ADP + phosphate + 2 H(+)</text>
        <dbReference type="Rhea" id="RHEA:22628"/>
        <dbReference type="ChEBI" id="CHEBI:15378"/>
        <dbReference type="ChEBI" id="CHEBI:29991"/>
        <dbReference type="ChEBI" id="CHEBI:30616"/>
        <dbReference type="ChEBI" id="CHEBI:43474"/>
        <dbReference type="ChEBI" id="CHEBI:58443"/>
        <dbReference type="ChEBI" id="CHEBI:77657"/>
        <dbReference type="ChEBI" id="CHEBI:456216"/>
        <dbReference type="EC" id="6.3.2.6"/>
    </reaction>
</comment>
<keyword evidence="3 8" id="KW-0436">Ligase</keyword>
<reference evidence="10" key="1">
    <citation type="submission" date="2021-03" db="EMBL/GenBank/DDBJ databases">
        <authorList>
            <person name="Wang G."/>
        </authorList>
    </citation>
    <scope>NUCLEOTIDE SEQUENCE</scope>
    <source>
        <strain evidence="10">KCTC 12899</strain>
    </source>
</reference>
<dbReference type="InterPro" id="IPR028923">
    <property type="entry name" value="SAICAR_synt/ADE2_N"/>
</dbReference>
<dbReference type="UniPathway" id="UPA00074">
    <property type="reaction ID" value="UER00131"/>
</dbReference>
<dbReference type="PANTHER" id="PTHR43700">
    <property type="entry name" value="PHOSPHORIBOSYLAMINOIMIDAZOLE-SUCCINOCARBOXAMIDE SYNTHASE"/>
    <property type="match status" value="1"/>
</dbReference>
<organism evidence="10 11">
    <name type="scientific">Acanthopleuribacter pedis</name>
    <dbReference type="NCBI Taxonomy" id="442870"/>
    <lineage>
        <taxon>Bacteria</taxon>
        <taxon>Pseudomonadati</taxon>
        <taxon>Acidobacteriota</taxon>
        <taxon>Holophagae</taxon>
        <taxon>Acanthopleuribacterales</taxon>
        <taxon>Acanthopleuribacteraceae</taxon>
        <taxon>Acanthopleuribacter</taxon>
    </lineage>
</organism>
<evidence type="ECO:0000256" key="3">
    <source>
        <dbReference type="ARBA" id="ARBA00022598"/>
    </source>
</evidence>
<dbReference type="GO" id="GO:0004639">
    <property type="term" value="F:phosphoribosylaminoimidazolesuccinocarboxamide synthase activity"/>
    <property type="evidence" value="ECO:0007669"/>
    <property type="project" value="UniProtKB-UniRule"/>
</dbReference>
<accession>A0A8J7U401</accession>
<evidence type="ECO:0000256" key="7">
    <source>
        <dbReference type="ARBA" id="ARBA00048475"/>
    </source>
</evidence>
<dbReference type="GO" id="GO:0005524">
    <property type="term" value="F:ATP binding"/>
    <property type="evidence" value="ECO:0007669"/>
    <property type="project" value="UniProtKB-KW"/>
</dbReference>
<evidence type="ECO:0000313" key="10">
    <source>
        <dbReference type="EMBL" id="MBO1317811.1"/>
    </source>
</evidence>
<evidence type="ECO:0000256" key="5">
    <source>
        <dbReference type="ARBA" id="ARBA00022755"/>
    </source>
</evidence>
<dbReference type="NCBIfam" id="NF010568">
    <property type="entry name" value="PRK13961.1"/>
    <property type="match status" value="1"/>
</dbReference>